<evidence type="ECO:0000313" key="2">
    <source>
        <dbReference type="Proteomes" id="UP000712570"/>
    </source>
</evidence>
<protein>
    <recommendedName>
        <fullName evidence="3">Phage protein</fullName>
    </recommendedName>
</protein>
<keyword evidence="2" id="KW-1185">Reference proteome</keyword>
<dbReference type="Proteomes" id="UP000712570">
    <property type="component" value="Unassembled WGS sequence"/>
</dbReference>
<sequence length="72" mass="8398">MIDKWLIDNNYLIDPLDGCEKSINAWVMPVNAEVIAKNEKGVFFKIKFSIGTVFRNRFNKEIECIEIFEIDA</sequence>
<gene>
    <name evidence="1" type="ORF">HA050_01725</name>
</gene>
<dbReference type="EMBL" id="JAAOLX010000001">
    <property type="protein sequence ID" value="NHQ84832.1"/>
    <property type="molecule type" value="Genomic_DNA"/>
</dbReference>
<evidence type="ECO:0008006" key="3">
    <source>
        <dbReference type="Google" id="ProtNLM"/>
    </source>
</evidence>
<evidence type="ECO:0000313" key="1">
    <source>
        <dbReference type="EMBL" id="NHQ84832.1"/>
    </source>
</evidence>
<organism evidence="1 2">
    <name type="scientific">Iodobacter violaceini</name>
    <dbReference type="NCBI Taxonomy" id="3044271"/>
    <lineage>
        <taxon>Bacteria</taxon>
        <taxon>Pseudomonadati</taxon>
        <taxon>Pseudomonadota</taxon>
        <taxon>Betaproteobacteria</taxon>
        <taxon>Neisseriales</taxon>
        <taxon>Chitinibacteraceae</taxon>
        <taxon>Iodobacter</taxon>
    </lineage>
</organism>
<accession>A0ABX0KQX3</accession>
<comment type="caution">
    <text evidence="1">The sequence shown here is derived from an EMBL/GenBank/DDBJ whole genome shotgun (WGS) entry which is preliminary data.</text>
</comment>
<dbReference type="RefSeq" id="WP_166821265.1">
    <property type="nucleotide sequence ID" value="NZ_JAAOLX010000001.1"/>
</dbReference>
<proteinExistence type="predicted"/>
<name>A0ABX0KQX3_9NEIS</name>
<reference evidence="1 2" key="1">
    <citation type="submission" date="2020-03" db="EMBL/GenBank/DDBJ databases">
        <title>Draft genome sequence of environmentally isolated violet-colored cultures.</title>
        <authorList>
            <person name="Wilson H.S."/>
        </authorList>
    </citation>
    <scope>NUCLEOTIDE SEQUENCE [LARGE SCALE GENOMIC DNA]</scope>
    <source>
        <strain evidence="1 2">HSC-16F04</strain>
    </source>
</reference>